<dbReference type="InterPro" id="IPR005119">
    <property type="entry name" value="LysR_subst-bd"/>
</dbReference>
<keyword evidence="6" id="KW-1185">Reference proteome</keyword>
<evidence type="ECO:0000313" key="6">
    <source>
        <dbReference type="Proteomes" id="UP000440224"/>
    </source>
</evidence>
<evidence type="ECO:0000259" key="4">
    <source>
        <dbReference type="Pfam" id="PF03466"/>
    </source>
</evidence>
<dbReference type="Pfam" id="PF03466">
    <property type="entry name" value="LysR_substrate"/>
    <property type="match status" value="1"/>
</dbReference>
<accession>A0A6N7PN02</accession>
<proteinExistence type="predicted"/>
<evidence type="ECO:0000256" key="1">
    <source>
        <dbReference type="ARBA" id="ARBA00023015"/>
    </source>
</evidence>
<sequence length="103" mass="11336">MVAEALRRRKLARRVALEVPSFLAGLHVVAASDLLMNVPVPLVNDVAAALDLVVRPAPLPLPSVPFALLWHDRFQHDEAHRWARDVVAAAVDPRFSRPPVAAR</sequence>
<keyword evidence="1" id="KW-0805">Transcription regulation</keyword>
<name>A0A6N7PN02_9BACT</name>
<keyword evidence="3" id="KW-0804">Transcription</keyword>
<dbReference type="PANTHER" id="PTHR30118:SF15">
    <property type="entry name" value="TRANSCRIPTIONAL REGULATORY PROTEIN"/>
    <property type="match status" value="1"/>
</dbReference>
<reference evidence="5 6" key="1">
    <citation type="submission" date="2019-10" db="EMBL/GenBank/DDBJ databases">
        <title>A soil myxobacterium in the family Polyangiaceae.</title>
        <authorList>
            <person name="Li Y."/>
            <person name="Wang J."/>
        </authorList>
    </citation>
    <scope>NUCLEOTIDE SEQUENCE [LARGE SCALE GENOMIC DNA]</scope>
    <source>
        <strain evidence="5 6">DSM 14734</strain>
    </source>
</reference>
<evidence type="ECO:0000256" key="2">
    <source>
        <dbReference type="ARBA" id="ARBA00023125"/>
    </source>
</evidence>
<keyword evidence="2" id="KW-0238">DNA-binding</keyword>
<comment type="caution">
    <text evidence="5">The sequence shown here is derived from an EMBL/GenBank/DDBJ whole genome shotgun (WGS) entry which is preliminary data.</text>
</comment>
<dbReference type="EMBL" id="WJIE01000004">
    <property type="protein sequence ID" value="MRG93388.1"/>
    <property type="molecule type" value="Genomic_DNA"/>
</dbReference>
<dbReference type="PANTHER" id="PTHR30118">
    <property type="entry name" value="HTH-TYPE TRANSCRIPTIONAL REGULATOR LEUO-RELATED"/>
    <property type="match status" value="1"/>
</dbReference>
<organism evidence="5 6">
    <name type="scientific">Polyangium spumosum</name>
    <dbReference type="NCBI Taxonomy" id="889282"/>
    <lineage>
        <taxon>Bacteria</taxon>
        <taxon>Pseudomonadati</taxon>
        <taxon>Myxococcota</taxon>
        <taxon>Polyangia</taxon>
        <taxon>Polyangiales</taxon>
        <taxon>Polyangiaceae</taxon>
        <taxon>Polyangium</taxon>
    </lineage>
</organism>
<protein>
    <recommendedName>
        <fullName evidence="4">LysR substrate-binding domain-containing protein</fullName>
    </recommendedName>
</protein>
<gene>
    <name evidence="5" type="ORF">GF068_15920</name>
</gene>
<dbReference type="SUPFAM" id="SSF53850">
    <property type="entry name" value="Periplasmic binding protein-like II"/>
    <property type="match status" value="1"/>
</dbReference>
<dbReference type="InterPro" id="IPR050389">
    <property type="entry name" value="LysR-type_TF"/>
</dbReference>
<feature type="domain" description="LysR substrate-binding" evidence="4">
    <location>
        <begin position="2"/>
        <end position="90"/>
    </location>
</feature>
<dbReference type="GO" id="GO:0003677">
    <property type="term" value="F:DNA binding"/>
    <property type="evidence" value="ECO:0007669"/>
    <property type="project" value="UniProtKB-KW"/>
</dbReference>
<evidence type="ECO:0000313" key="5">
    <source>
        <dbReference type="EMBL" id="MRG93388.1"/>
    </source>
</evidence>
<dbReference type="AlphaFoldDB" id="A0A6N7PN02"/>
<evidence type="ECO:0000256" key="3">
    <source>
        <dbReference type="ARBA" id="ARBA00023163"/>
    </source>
</evidence>
<dbReference type="Proteomes" id="UP000440224">
    <property type="component" value="Unassembled WGS sequence"/>
</dbReference>
<dbReference type="Gene3D" id="3.40.190.10">
    <property type="entry name" value="Periplasmic binding protein-like II"/>
    <property type="match status" value="2"/>
</dbReference>